<dbReference type="EMBL" id="JBHLWN010000049">
    <property type="protein sequence ID" value="MFC0213348.1"/>
    <property type="molecule type" value="Genomic_DNA"/>
</dbReference>
<feature type="region of interest" description="Disordered" evidence="1">
    <location>
        <begin position="43"/>
        <end position="65"/>
    </location>
</feature>
<comment type="caution">
    <text evidence="2">The sequence shown here is derived from an EMBL/GenBank/DDBJ whole genome shotgun (WGS) entry which is preliminary data.</text>
</comment>
<evidence type="ECO:0000313" key="3">
    <source>
        <dbReference type="Proteomes" id="UP001589776"/>
    </source>
</evidence>
<name>A0ABV6DL65_9BACL</name>
<keyword evidence="2" id="KW-0032">Aminotransferase</keyword>
<feature type="region of interest" description="Disordered" evidence="1">
    <location>
        <begin position="1"/>
        <end position="27"/>
    </location>
</feature>
<keyword evidence="3" id="KW-1185">Reference proteome</keyword>
<feature type="region of interest" description="Disordered" evidence="1">
    <location>
        <begin position="132"/>
        <end position="167"/>
    </location>
</feature>
<evidence type="ECO:0000313" key="2">
    <source>
        <dbReference type="EMBL" id="MFC0213348.1"/>
    </source>
</evidence>
<reference evidence="2 3" key="1">
    <citation type="submission" date="2024-09" db="EMBL/GenBank/DDBJ databases">
        <authorList>
            <person name="Sun Q."/>
            <person name="Mori K."/>
        </authorList>
    </citation>
    <scope>NUCLEOTIDE SEQUENCE [LARGE SCALE GENOMIC DNA]</scope>
    <source>
        <strain evidence="2 3">CCM 7759</strain>
    </source>
</reference>
<dbReference type="Proteomes" id="UP001589776">
    <property type="component" value="Unassembled WGS sequence"/>
</dbReference>
<dbReference type="GO" id="GO:0008483">
    <property type="term" value="F:transaminase activity"/>
    <property type="evidence" value="ECO:0007669"/>
    <property type="project" value="UniProtKB-KW"/>
</dbReference>
<dbReference type="RefSeq" id="WP_377470642.1">
    <property type="nucleotide sequence ID" value="NZ_JBHLWN010000049.1"/>
</dbReference>
<organism evidence="2 3">
    <name type="scientific">Paenibacillus chartarius</name>
    <dbReference type="NCBI Taxonomy" id="747481"/>
    <lineage>
        <taxon>Bacteria</taxon>
        <taxon>Bacillati</taxon>
        <taxon>Bacillota</taxon>
        <taxon>Bacilli</taxon>
        <taxon>Bacillales</taxon>
        <taxon>Paenibacillaceae</taxon>
        <taxon>Paenibacillus</taxon>
    </lineage>
</organism>
<evidence type="ECO:0000256" key="1">
    <source>
        <dbReference type="SAM" id="MobiDB-lite"/>
    </source>
</evidence>
<feature type="compositionally biased region" description="Basic residues" evidence="1">
    <location>
        <begin position="142"/>
        <end position="152"/>
    </location>
</feature>
<protein>
    <submittedName>
        <fullName evidence="2">Aminotransferase</fullName>
    </submittedName>
</protein>
<gene>
    <name evidence="2" type="ORF">ACFFK0_12940</name>
</gene>
<proteinExistence type="predicted"/>
<sequence>MTNQYNESSYPIDAGTRSLHEGGGAPAQGGLFGGGPSIYPGLGGNPYGFQQPPSLPVAPSGNGGAGGGQAGGGLLGNFNIAQLKTMLDRMGGIDGVLSTMTKVQKVVSTFQQMAPMMKLMLGAFGGKASTKNAGFDIPPPVYRKRRKKRRGAGRPGSGRRGSGRTRR</sequence>
<accession>A0ABV6DL65</accession>
<keyword evidence="2" id="KW-0808">Transferase</keyword>